<dbReference type="Gene3D" id="1.20.5.170">
    <property type="match status" value="1"/>
</dbReference>
<sequence length="421" mass="48320">MTKKASDQGAQKAKKRAWDRAAQRASRQKTKARIEHLQQTIQALQKQIPEDTVLRLLRENDQLRAQNLRLNRIIVKASSILSGDESVPRSPLATDDHRAIPETDLLPTSSSEESAVPYSSPGPLNSRTWNMPLTEELGLHQVCSAIDNIAKCDRQIKCKCQIFQGRIIFRSPLYISLAPPMIAGKFHGVEDDKQGGVVCDNAISYQCNCAAWFTVNEFLSKAYPTLTSKNSGTWFDDSKLLFKAISYGWDCLGPEEQISPTLDILRQMDKYVWSTMPKIYRLAIAYKSYHLMEYIFNPGPDSRHNVPEWELPTLLQMTVQHPCAIDFFPWPPVRDCLIVNYAHYLKSCNFFSCIHRCFHFHWPYSFEESYVVDDVFGYTPSPLFLLHVENLSNWRMRSDFFHHFPELAGLIPEAKAEQPNK</sequence>
<accession>A0A5N7BIG1</accession>
<dbReference type="PANTHER" id="PTHR37012:SF7">
    <property type="entry name" value="B-ZIP TRANSCRIPTION FACTOR (EUROFUNG)-RELATED"/>
    <property type="match status" value="1"/>
</dbReference>
<organism evidence="2 3">
    <name type="scientific">Aspergillus bertholletiae</name>
    <dbReference type="NCBI Taxonomy" id="1226010"/>
    <lineage>
        <taxon>Eukaryota</taxon>
        <taxon>Fungi</taxon>
        <taxon>Dikarya</taxon>
        <taxon>Ascomycota</taxon>
        <taxon>Pezizomycotina</taxon>
        <taxon>Eurotiomycetes</taxon>
        <taxon>Eurotiomycetidae</taxon>
        <taxon>Eurotiales</taxon>
        <taxon>Aspergillaceae</taxon>
        <taxon>Aspergillus</taxon>
        <taxon>Aspergillus subgen. Circumdati</taxon>
    </lineage>
</organism>
<evidence type="ECO:0008006" key="4">
    <source>
        <dbReference type="Google" id="ProtNLM"/>
    </source>
</evidence>
<dbReference type="CDD" id="cd14688">
    <property type="entry name" value="bZIP_YAP"/>
    <property type="match status" value="1"/>
</dbReference>
<evidence type="ECO:0000313" key="3">
    <source>
        <dbReference type="Proteomes" id="UP000326198"/>
    </source>
</evidence>
<dbReference type="EMBL" id="ML736170">
    <property type="protein sequence ID" value="KAE8381544.1"/>
    <property type="molecule type" value="Genomic_DNA"/>
</dbReference>
<dbReference type="OrthoDB" id="4161589at2759"/>
<feature type="compositionally biased region" description="Low complexity" evidence="1">
    <location>
        <begin position="109"/>
        <end position="121"/>
    </location>
</feature>
<protein>
    <recommendedName>
        <fullName evidence="4">BZIP domain-containing protein</fullName>
    </recommendedName>
</protein>
<gene>
    <name evidence="2" type="ORF">BDV26DRAFT_255360</name>
</gene>
<evidence type="ECO:0000256" key="1">
    <source>
        <dbReference type="SAM" id="MobiDB-lite"/>
    </source>
</evidence>
<dbReference type="InterPro" id="IPR021833">
    <property type="entry name" value="DUF3425"/>
</dbReference>
<dbReference type="Proteomes" id="UP000326198">
    <property type="component" value="Unassembled WGS sequence"/>
</dbReference>
<feature type="region of interest" description="Disordered" evidence="1">
    <location>
        <begin position="1"/>
        <end position="30"/>
    </location>
</feature>
<name>A0A5N7BIG1_9EURO</name>
<evidence type="ECO:0000313" key="2">
    <source>
        <dbReference type="EMBL" id="KAE8381544.1"/>
    </source>
</evidence>
<reference evidence="2 3" key="1">
    <citation type="submission" date="2019-04" db="EMBL/GenBank/DDBJ databases">
        <title>Friends and foes A comparative genomics studyof 23 Aspergillus species from section Flavi.</title>
        <authorList>
            <consortium name="DOE Joint Genome Institute"/>
            <person name="Kjaerbolling I."/>
            <person name="Vesth T."/>
            <person name="Frisvad J.C."/>
            <person name="Nybo J.L."/>
            <person name="Theobald S."/>
            <person name="Kildgaard S."/>
            <person name="Isbrandt T."/>
            <person name="Kuo A."/>
            <person name="Sato A."/>
            <person name="Lyhne E.K."/>
            <person name="Kogle M.E."/>
            <person name="Wiebenga A."/>
            <person name="Kun R.S."/>
            <person name="Lubbers R.J."/>
            <person name="Makela M.R."/>
            <person name="Barry K."/>
            <person name="Chovatia M."/>
            <person name="Clum A."/>
            <person name="Daum C."/>
            <person name="Haridas S."/>
            <person name="He G."/>
            <person name="LaButti K."/>
            <person name="Lipzen A."/>
            <person name="Mondo S."/>
            <person name="Riley R."/>
            <person name="Salamov A."/>
            <person name="Simmons B.A."/>
            <person name="Magnuson J.K."/>
            <person name="Henrissat B."/>
            <person name="Mortensen U.H."/>
            <person name="Larsen T.O."/>
            <person name="Devries R.P."/>
            <person name="Grigoriev I.V."/>
            <person name="Machida M."/>
            <person name="Baker S.E."/>
            <person name="Andersen M.R."/>
        </authorList>
    </citation>
    <scope>NUCLEOTIDE SEQUENCE [LARGE SCALE GENOMIC DNA]</scope>
    <source>
        <strain evidence="2 3">IBT 29228</strain>
    </source>
</reference>
<feature type="region of interest" description="Disordered" evidence="1">
    <location>
        <begin position="83"/>
        <end position="121"/>
    </location>
</feature>
<dbReference type="AlphaFoldDB" id="A0A5N7BIG1"/>
<dbReference type="PANTHER" id="PTHR37012">
    <property type="entry name" value="B-ZIP TRANSCRIPTION FACTOR (EUROFUNG)-RELATED"/>
    <property type="match status" value="1"/>
</dbReference>
<proteinExistence type="predicted"/>
<keyword evidence="3" id="KW-1185">Reference proteome</keyword>
<dbReference type="Pfam" id="PF11905">
    <property type="entry name" value="DUF3425"/>
    <property type="match status" value="1"/>
</dbReference>